<keyword evidence="5" id="KW-0560">Oxidoreductase</keyword>
<dbReference type="InterPro" id="IPR002048">
    <property type="entry name" value="EF_hand_dom"/>
</dbReference>
<feature type="region of interest" description="Disordered" evidence="8">
    <location>
        <begin position="482"/>
        <end position="541"/>
    </location>
</feature>
<feature type="transmembrane region" description="Helical" evidence="9">
    <location>
        <begin position="299"/>
        <end position="321"/>
    </location>
</feature>
<dbReference type="InterPro" id="IPR017927">
    <property type="entry name" value="FAD-bd_FR_type"/>
</dbReference>
<keyword evidence="3" id="KW-0249">Electron transport</keyword>
<evidence type="ECO:0008006" key="14">
    <source>
        <dbReference type="Google" id="ProtNLM"/>
    </source>
</evidence>
<dbReference type="GO" id="GO:0043020">
    <property type="term" value="C:NADPH oxidase complex"/>
    <property type="evidence" value="ECO:0007669"/>
    <property type="project" value="TreeGrafter"/>
</dbReference>
<evidence type="ECO:0000256" key="7">
    <source>
        <dbReference type="ARBA" id="ARBA00023136"/>
    </source>
</evidence>
<dbReference type="RefSeq" id="XP_007839921.1">
    <property type="nucleotide sequence ID" value="XM_007841730.1"/>
</dbReference>
<dbReference type="PROSITE" id="PS00018">
    <property type="entry name" value="EF_HAND_1"/>
    <property type="match status" value="1"/>
</dbReference>
<dbReference type="SUPFAM" id="SSF52343">
    <property type="entry name" value="Ferredoxin reductase-like, C-terminal NADP-linked domain"/>
    <property type="match status" value="1"/>
</dbReference>
<dbReference type="InterPro" id="IPR018247">
    <property type="entry name" value="EF_Hand_1_Ca_BS"/>
</dbReference>
<dbReference type="GeneID" id="19278162"/>
<dbReference type="Pfam" id="PF08022">
    <property type="entry name" value="FAD_binding_8"/>
    <property type="match status" value="1"/>
</dbReference>
<dbReference type="SUPFAM" id="SSF63380">
    <property type="entry name" value="Riboflavin synthase domain-like"/>
    <property type="match status" value="1"/>
</dbReference>
<evidence type="ECO:0000256" key="9">
    <source>
        <dbReference type="SAM" id="Phobius"/>
    </source>
</evidence>
<dbReference type="OrthoDB" id="167398at2759"/>
<feature type="transmembrane region" description="Helical" evidence="9">
    <location>
        <begin position="213"/>
        <end position="239"/>
    </location>
</feature>
<dbReference type="SFLD" id="SFLDG01169">
    <property type="entry name" value="NADPH_oxidase_subgroup_(NOX)"/>
    <property type="match status" value="1"/>
</dbReference>
<dbReference type="InterPro" id="IPR013112">
    <property type="entry name" value="FAD-bd_8"/>
</dbReference>
<evidence type="ECO:0000256" key="4">
    <source>
        <dbReference type="ARBA" id="ARBA00022989"/>
    </source>
</evidence>
<keyword evidence="2 9" id="KW-0812">Transmembrane</keyword>
<dbReference type="AlphaFoldDB" id="W3WL76"/>
<dbReference type="GO" id="GO:0006952">
    <property type="term" value="P:defense response"/>
    <property type="evidence" value="ECO:0007669"/>
    <property type="project" value="TreeGrafter"/>
</dbReference>
<feature type="domain" description="EF-hand" evidence="10">
    <location>
        <begin position="10"/>
        <end position="45"/>
    </location>
</feature>
<dbReference type="InterPro" id="IPR039261">
    <property type="entry name" value="FNR_nucleotide-bd"/>
</dbReference>
<organism evidence="12 13">
    <name type="scientific">Pestalotiopsis fici (strain W106-1 / CGMCC3.15140)</name>
    <dbReference type="NCBI Taxonomy" id="1229662"/>
    <lineage>
        <taxon>Eukaryota</taxon>
        <taxon>Fungi</taxon>
        <taxon>Dikarya</taxon>
        <taxon>Ascomycota</taxon>
        <taxon>Pezizomycotina</taxon>
        <taxon>Sordariomycetes</taxon>
        <taxon>Xylariomycetidae</taxon>
        <taxon>Amphisphaeriales</taxon>
        <taxon>Sporocadaceae</taxon>
        <taxon>Pestalotiopsis</taxon>
    </lineage>
</organism>
<dbReference type="PROSITE" id="PS50222">
    <property type="entry name" value="EF_HAND_2"/>
    <property type="match status" value="1"/>
</dbReference>
<evidence type="ECO:0000256" key="3">
    <source>
        <dbReference type="ARBA" id="ARBA00022982"/>
    </source>
</evidence>
<reference evidence="13" key="1">
    <citation type="journal article" date="2015" name="BMC Genomics">
        <title>Genomic and transcriptomic analysis of the endophytic fungus Pestalotiopsis fici reveals its lifestyle and high potential for synthesis of natural products.</title>
        <authorList>
            <person name="Wang X."/>
            <person name="Zhang X."/>
            <person name="Liu L."/>
            <person name="Xiang M."/>
            <person name="Wang W."/>
            <person name="Sun X."/>
            <person name="Che Y."/>
            <person name="Guo L."/>
            <person name="Liu G."/>
            <person name="Guo L."/>
            <person name="Wang C."/>
            <person name="Yin W.B."/>
            <person name="Stadler M."/>
            <person name="Zhang X."/>
            <person name="Liu X."/>
        </authorList>
    </citation>
    <scope>NUCLEOTIDE SEQUENCE [LARGE SCALE GENOMIC DNA]</scope>
    <source>
        <strain evidence="13">W106-1 / CGMCC3.15140</strain>
    </source>
</reference>
<accession>W3WL76</accession>
<evidence type="ECO:0000259" key="10">
    <source>
        <dbReference type="PROSITE" id="PS50222"/>
    </source>
</evidence>
<dbReference type="eggNOG" id="KOG0039">
    <property type="taxonomic scope" value="Eukaryota"/>
</dbReference>
<dbReference type="Pfam" id="PF01794">
    <property type="entry name" value="Ferric_reduct"/>
    <property type="match status" value="1"/>
</dbReference>
<dbReference type="Proteomes" id="UP000030651">
    <property type="component" value="Unassembled WGS sequence"/>
</dbReference>
<dbReference type="PANTHER" id="PTHR11972:SF153">
    <property type="entry name" value="SUPEROXIDE-GENERATING NADPH OXIDASE HEAVY CHAIN SUBUNIT A"/>
    <property type="match status" value="1"/>
</dbReference>
<dbReference type="InParanoid" id="W3WL76"/>
<evidence type="ECO:0000313" key="12">
    <source>
        <dbReference type="EMBL" id="ETS74665.1"/>
    </source>
</evidence>
<dbReference type="InterPro" id="IPR050369">
    <property type="entry name" value="RBOH/FRE"/>
</dbReference>
<evidence type="ECO:0000313" key="13">
    <source>
        <dbReference type="Proteomes" id="UP000030651"/>
    </source>
</evidence>
<keyword evidence="4 9" id="KW-1133">Transmembrane helix</keyword>
<dbReference type="EMBL" id="KI912119">
    <property type="protein sequence ID" value="ETS74665.1"/>
    <property type="molecule type" value="Genomic_DNA"/>
</dbReference>
<dbReference type="PROSITE" id="PS51384">
    <property type="entry name" value="FAD_FR"/>
    <property type="match status" value="1"/>
</dbReference>
<dbReference type="GO" id="GO:0042554">
    <property type="term" value="P:superoxide anion generation"/>
    <property type="evidence" value="ECO:0007669"/>
    <property type="project" value="TreeGrafter"/>
</dbReference>
<dbReference type="GO" id="GO:0016175">
    <property type="term" value="F:superoxide-generating NAD(P)H oxidase activity"/>
    <property type="evidence" value="ECO:0007669"/>
    <property type="project" value="TreeGrafter"/>
</dbReference>
<feature type="compositionally biased region" description="Low complexity" evidence="8">
    <location>
        <begin position="514"/>
        <end position="525"/>
    </location>
</feature>
<protein>
    <recommendedName>
        <fullName evidence="14">FAD-binding FR-type domain-containing protein</fullName>
    </recommendedName>
</protein>
<keyword evidence="6" id="KW-0813">Transport</keyword>
<dbReference type="Pfam" id="PF08030">
    <property type="entry name" value="NAD_binding_6"/>
    <property type="match status" value="1"/>
</dbReference>
<dbReference type="GO" id="GO:0006811">
    <property type="term" value="P:monoatomic ion transport"/>
    <property type="evidence" value="ECO:0007669"/>
    <property type="project" value="UniProtKB-KW"/>
</dbReference>
<dbReference type="InterPro" id="IPR013130">
    <property type="entry name" value="Fe3_Rdtase_TM_dom"/>
</dbReference>
<dbReference type="InterPro" id="IPR017938">
    <property type="entry name" value="Riboflavin_synthase-like_b-brl"/>
</dbReference>
<feature type="transmembrane region" description="Helical" evidence="9">
    <location>
        <begin position="131"/>
        <end position="150"/>
    </location>
</feature>
<evidence type="ECO:0000256" key="6">
    <source>
        <dbReference type="ARBA" id="ARBA00023065"/>
    </source>
</evidence>
<evidence type="ECO:0000259" key="11">
    <source>
        <dbReference type="PROSITE" id="PS51384"/>
    </source>
</evidence>
<dbReference type="InterPro" id="IPR013121">
    <property type="entry name" value="Fe_red_NAD-bd_6"/>
</dbReference>
<sequence length="714" mass="81653">MGDTKEIRYLDDEEIASFAGELDKNRDGYIDYHEVEHRLDLVHDEIAPNPQPHHLHHNDKDDEARHQFLRSLMGSDEDRISRGEFASRVREWKIPSLKQDSEDEKRDDDLLKSMSIWRRIRAYWAVRGPDVLFVALVVSTQLAFGIWQLVKYVTETKYRAAFGWGVVLAKTCAGALYPTMFFLLLSMSRYFSTFMRRSPRISRIINFDLSQKFHIRISIVALCLATLHAIGHLGGSFIWGSRTDNESDVANILGPGMVPRPYRDYVASLPGWSGITTLGLFYVLSILSIPKVRRWNYEIFQLGHLLMYPIIALLCAHGTLALLQWPMLGYFLAFPALLVVVERVIRVAMGFHRIPATLTVLDDQTLEIKTTIPSERLWKYRSGQYVFLQIPSISFFQWHPFTVSACIGREMWLHIKVDGNWTKKLKGLAGESGDSHILVGINGPFGAPAQRFHDFNHSIIVGSGIGVTPFSGILMDLQTEDNRLHGGPETQRQLSTGPGERRLSAAQPRGPGLSTTSSPISKSTTAVGETGAMNYHHSQKKTEPYGSYRRVDFHWMVRDRNQLLWFSDLLNAVSRAQVWHRQHDPDCHLHINMTTHVTQKRKNIATHVFRWLLEMHRTKEHPESPLTGLMNPTHYGRPDFVQILESHYEDMKKFKYTDREKAGVGLEDRLKVGVFFCGTPVIGEILADRCRMLSARGRADGTKIEYYFMMEVFG</sequence>
<dbReference type="OMA" id="RSYWAVH"/>
<comment type="subcellular location">
    <subcellularLocation>
        <location evidence="1">Membrane</location>
        <topology evidence="1">Multi-pass membrane protein</topology>
    </subcellularLocation>
</comment>
<dbReference type="KEGG" id="pfy:PFICI_13149"/>
<dbReference type="Gene3D" id="3.40.50.80">
    <property type="entry name" value="Nucleotide-binding domain of ferredoxin-NADP reductase (FNR) module"/>
    <property type="match status" value="1"/>
</dbReference>
<keyword evidence="7 9" id="KW-0472">Membrane</keyword>
<keyword evidence="13" id="KW-1185">Reference proteome</keyword>
<name>W3WL76_PESFW</name>
<evidence type="ECO:0000256" key="1">
    <source>
        <dbReference type="ARBA" id="ARBA00004141"/>
    </source>
</evidence>
<feature type="domain" description="FAD-binding FR-type" evidence="11">
    <location>
        <begin position="331"/>
        <end position="451"/>
    </location>
</feature>
<dbReference type="HOGENOM" id="CLU_023525_0_0_1"/>
<proteinExistence type="predicted"/>
<evidence type="ECO:0000256" key="8">
    <source>
        <dbReference type="SAM" id="MobiDB-lite"/>
    </source>
</evidence>
<feature type="transmembrane region" description="Helical" evidence="9">
    <location>
        <begin position="162"/>
        <end position="192"/>
    </location>
</feature>
<gene>
    <name evidence="12" type="ORF">PFICI_13149</name>
</gene>
<keyword evidence="6" id="KW-0406">Ion transport</keyword>
<feature type="transmembrane region" description="Helical" evidence="9">
    <location>
        <begin position="265"/>
        <end position="287"/>
    </location>
</feature>
<dbReference type="PANTHER" id="PTHR11972">
    <property type="entry name" value="NADPH OXIDASE"/>
    <property type="match status" value="1"/>
</dbReference>
<dbReference type="GO" id="GO:0005509">
    <property type="term" value="F:calcium ion binding"/>
    <property type="evidence" value="ECO:0007669"/>
    <property type="project" value="InterPro"/>
</dbReference>
<evidence type="ECO:0000256" key="5">
    <source>
        <dbReference type="ARBA" id="ARBA00023002"/>
    </source>
</evidence>
<evidence type="ECO:0000256" key="2">
    <source>
        <dbReference type="ARBA" id="ARBA00022692"/>
    </source>
</evidence>
<dbReference type="CDD" id="cd06186">
    <property type="entry name" value="NOX_Duox_like_FAD_NADP"/>
    <property type="match status" value="1"/>
</dbReference>